<sequence length="168" mass="18461">MYETTWDDEDWPVSVGTMSGRARLRSVQALRRGQLAALRREIKTATIAARAGRPVITDLYALGIEPVKSHLRAQVYAESQRFTVGQRFSDPYGPADPTQRLGWQAMCQHVAGGFAHGIVVVGASDISGDLDEIEFTLRWAQEHGAFLDFVLAHLPAPSSGPLTCRGQR</sequence>
<proteinExistence type="predicted"/>
<name>A0ABQ2ZHQ6_9ACTN</name>
<gene>
    <name evidence="1" type="ORF">GCM10010326_00950</name>
</gene>
<keyword evidence="2" id="KW-1185">Reference proteome</keyword>
<dbReference type="GeneID" id="96288151"/>
<dbReference type="Proteomes" id="UP000600946">
    <property type="component" value="Unassembled WGS sequence"/>
</dbReference>
<dbReference type="EMBL" id="BMUU01000001">
    <property type="protein sequence ID" value="GGY13473.1"/>
    <property type="molecule type" value="Genomic_DNA"/>
</dbReference>
<protein>
    <submittedName>
        <fullName evidence="1">Uncharacterized protein</fullName>
    </submittedName>
</protein>
<dbReference type="RefSeq" id="WP_190025777.1">
    <property type="nucleotide sequence ID" value="NZ_BMUU01000001.1"/>
</dbReference>
<evidence type="ECO:0000313" key="2">
    <source>
        <dbReference type="Proteomes" id="UP000600946"/>
    </source>
</evidence>
<organism evidence="1 2">
    <name type="scientific">Streptomyces xanthochromogenes</name>
    <dbReference type="NCBI Taxonomy" id="67384"/>
    <lineage>
        <taxon>Bacteria</taxon>
        <taxon>Bacillati</taxon>
        <taxon>Actinomycetota</taxon>
        <taxon>Actinomycetes</taxon>
        <taxon>Kitasatosporales</taxon>
        <taxon>Streptomycetaceae</taxon>
        <taxon>Streptomyces</taxon>
    </lineage>
</organism>
<comment type="caution">
    <text evidence="1">The sequence shown here is derived from an EMBL/GenBank/DDBJ whole genome shotgun (WGS) entry which is preliminary data.</text>
</comment>
<accession>A0ABQ2ZHQ6</accession>
<evidence type="ECO:0000313" key="1">
    <source>
        <dbReference type="EMBL" id="GGY13473.1"/>
    </source>
</evidence>
<reference evidence="2" key="1">
    <citation type="journal article" date="2019" name="Int. J. Syst. Evol. Microbiol.">
        <title>The Global Catalogue of Microorganisms (GCM) 10K type strain sequencing project: providing services to taxonomists for standard genome sequencing and annotation.</title>
        <authorList>
            <consortium name="The Broad Institute Genomics Platform"/>
            <consortium name="The Broad Institute Genome Sequencing Center for Infectious Disease"/>
            <person name="Wu L."/>
            <person name="Ma J."/>
        </authorList>
    </citation>
    <scope>NUCLEOTIDE SEQUENCE [LARGE SCALE GENOMIC DNA]</scope>
    <source>
        <strain evidence="2">JCM 4594</strain>
    </source>
</reference>